<dbReference type="SUPFAM" id="SSF56655">
    <property type="entry name" value="Carbohydrate phosphatase"/>
    <property type="match status" value="1"/>
</dbReference>
<dbReference type="GO" id="GO:0046854">
    <property type="term" value="P:phosphatidylinositol phosphate biosynthetic process"/>
    <property type="evidence" value="ECO:0007669"/>
    <property type="project" value="InterPro"/>
</dbReference>
<proteinExistence type="inferred from homology"/>
<organism evidence="11 12">
    <name type="scientific">Sulfurifustis variabilis</name>
    <dbReference type="NCBI Taxonomy" id="1675686"/>
    <lineage>
        <taxon>Bacteria</taxon>
        <taxon>Pseudomonadati</taxon>
        <taxon>Pseudomonadota</taxon>
        <taxon>Gammaproteobacteria</taxon>
        <taxon>Acidiferrobacterales</taxon>
        <taxon>Acidiferrobacteraceae</taxon>
        <taxon>Sulfurifustis</taxon>
    </lineage>
</organism>
<dbReference type="OrthoDB" id="9785695at2"/>
<keyword evidence="6" id="KW-0889">Transcription antitermination</keyword>
<dbReference type="InterPro" id="IPR000760">
    <property type="entry name" value="Inositol_monophosphatase-like"/>
</dbReference>
<dbReference type="FunFam" id="3.30.540.10:FF:000003">
    <property type="entry name" value="Inositol-1-monophosphatase"/>
    <property type="match status" value="1"/>
</dbReference>
<keyword evidence="6" id="KW-0805">Transcription regulation</keyword>
<dbReference type="GO" id="GO:0008934">
    <property type="term" value="F:inositol monophosphate 1-phosphatase activity"/>
    <property type="evidence" value="ECO:0007669"/>
    <property type="project" value="InterPro"/>
</dbReference>
<feature type="binding site" evidence="9">
    <location>
        <position position="69"/>
    </location>
    <ligand>
        <name>Mg(2+)</name>
        <dbReference type="ChEBI" id="CHEBI:18420"/>
        <label>1</label>
        <note>catalytic</note>
    </ligand>
</feature>
<dbReference type="Gene3D" id="3.30.540.10">
    <property type="entry name" value="Fructose-1,6-Bisphosphatase, subunit A, domain 1"/>
    <property type="match status" value="1"/>
</dbReference>
<evidence type="ECO:0000256" key="4">
    <source>
        <dbReference type="ARBA" id="ARBA00022723"/>
    </source>
</evidence>
<comment type="catalytic activity">
    <reaction evidence="1 10">
        <text>a myo-inositol phosphate + H2O = myo-inositol + phosphate</text>
        <dbReference type="Rhea" id="RHEA:24056"/>
        <dbReference type="ChEBI" id="CHEBI:15377"/>
        <dbReference type="ChEBI" id="CHEBI:17268"/>
        <dbReference type="ChEBI" id="CHEBI:43474"/>
        <dbReference type="ChEBI" id="CHEBI:84139"/>
        <dbReference type="EC" id="3.1.3.25"/>
    </reaction>
</comment>
<evidence type="ECO:0000313" key="12">
    <source>
        <dbReference type="Proteomes" id="UP000218899"/>
    </source>
</evidence>
<keyword evidence="5 10" id="KW-0378">Hydrolase</keyword>
<dbReference type="PRINTS" id="PR01959">
    <property type="entry name" value="SBIMPHPHTASE"/>
</dbReference>
<gene>
    <name evidence="11" type="ORF">SVA_1568</name>
</gene>
<feature type="binding site" evidence="9">
    <location>
        <position position="87"/>
    </location>
    <ligand>
        <name>Mg(2+)</name>
        <dbReference type="ChEBI" id="CHEBI:18420"/>
        <label>1</label>
        <note>catalytic</note>
    </ligand>
</feature>
<dbReference type="RefSeq" id="WP_096460673.1">
    <property type="nucleotide sequence ID" value="NZ_AP014936.1"/>
</dbReference>
<evidence type="ECO:0000256" key="8">
    <source>
        <dbReference type="ARBA" id="ARBA00058693"/>
    </source>
</evidence>
<keyword evidence="6" id="KW-0804">Transcription</keyword>
<dbReference type="PANTHER" id="PTHR20854">
    <property type="entry name" value="INOSITOL MONOPHOSPHATASE"/>
    <property type="match status" value="1"/>
</dbReference>
<dbReference type="Pfam" id="PF00459">
    <property type="entry name" value="Inositol_P"/>
    <property type="match status" value="1"/>
</dbReference>
<evidence type="ECO:0000313" key="11">
    <source>
        <dbReference type="EMBL" id="BAU48130.1"/>
    </source>
</evidence>
<dbReference type="GO" id="GO:0007165">
    <property type="term" value="P:signal transduction"/>
    <property type="evidence" value="ECO:0007669"/>
    <property type="project" value="TreeGrafter"/>
</dbReference>
<dbReference type="PROSITE" id="PS00629">
    <property type="entry name" value="IMP_1"/>
    <property type="match status" value="1"/>
</dbReference>
<accession>A0A1B4V3J1</accession>
<feature type="binding site" evidence="9">
    <location>
        <position position="84"/>
    </location>
    <ligand>
        <name>Mg(2+)</name>
        <dbReference type="ChEBI" id="CHEBI:18420"/>
        <label>1</label>
        <note>catalytic</note>
    </ligand>
</feature>
<evidence type="ECO:0000256" key="6">
    <source>
        <dbReference type="ARBA" id="ARBA00022814"/>
    </source>
</evidence>
<dbReference type="GO" id="GO:0031564">
    <property type="term" value="P:transcription antitermination"/>
    <property type="evidence" value="ECO:0007669"/>
    <property type="project" value="UniProtKB-KW"/>
</dbReference>
<dbReference type="InterPro" id="IPR020583">
    <property type="entry name" value="Inositol_monoP_metal-BS"/>
</dbReference>
<evidence type="ECO:0000256" key="1">
    <source>
        <dbReference type="ARBA" id="ARBA00001033"/>
    </source>
</evidence>
<dbReference type="CDD" id="cd01639">
    <property type="entry name" value="IMPase"/>
    <property type="match status" value="1"/>
</dbReference>
<comment type="function">
    <text evidence="8">Part of the processive rRNA transcription and antitermination complex (rrnTAC). The complex forms an RNA-chaperone ring around the RNA exit tunnel of RNA polymerase (RNAP). It supports rapid transcription and antitermination of rRNA operons, cotranscriptional rRNA folding, and annealing of distal rRNA regions to allow correct ribosome biogenesis. This subunit may play a central role in organizing the structure.</text>
</comment>
<keyword evidence="4 9" id="KW-0479">Metal-binding</keyword>
<keyword evidence="7 9" id="KW-0460">Magnesium</keyword>
<name>A0A1B4V3J1_9GAMM</name>
<reference evidence="11 12" key="1">
    <citation type="submission" date="2015-08" db="EMBL/GenBank/DDBJ databases">
        <title>Complete genome sequence of Sulfurifustis variabilis.</title>
        <authorList>
            <person name="Miura A."/>
            <person name="Kojima H."/>
            <person name="Fukui M."/>
        </authorList>
    </citation>
    <scope>NUCLEOTIDE SEQUENCE [LARGE SCALE GENOMIC DNA]</scope>
    <source>
        <strain evidence="12">skN76</strain>
    </source>
</reference>
<dbReference type="InterPro" id="IPR020550">
    <property type="entry name" value="Inositol_monophosphatase_CS"/>
</dbReference>
<feature type="binding site" evidence="9">
    <location>
        <position position="212"/>
    </location>
    <ligand>
        <name>Mg(2+)</name>
        <dbReference type="ChEBI" id="CHEBI:18420"/>
        <label>1</label>
        <note>catalytic</note>
    </ligand>
</feature>
<dbReference type="InterPro" id="IPR033942">
    <property type="entry name" value="IMPase"/>
</dbReference>
<evidence type="ECO:0000256" key="5">
    <source>
        <dbReference type="ARBA" id="ARBA00022801"/>
    </source>
</evidence>
<dbReference type="EC" id="3.1.3.25" evidence="10"/>
<dbReference type="Gene3D" id="3.40.190.80">
    <property type="match status" value="1"/>
</dbReference>
<keyword evidence="12" id="KW-1185">Reference proteome</keyword>
<protein>
    <recommendedName>
        <fullName evidence="10">Inositol-1-monophosphatase</fullName>
        <ecNumber evidence="10">3.1.3.25</ecNumber>
    </recommendedName>
</protein>
<dbReference type="AlphaFoldDB" id="A0A1B4V3J1"/>
<feature type="binding site" evidence="9">
    <location>
        <position position="86"/>
    </location>
    <ligand>
        <name>Mg(2+)</name>
        <dbReference type="ChEBI" id="CHEBI:18420"/>
        <label>1</label>
        <note>catalytic</note>
    </ligand>
</feature>
<dbReference type="EMBL" id="AP014936">
    <property type="protein sequence ID" value="BAU48130.1"/>
    <property type="molecule type" value="Genomic_DNA"/>
</dbReference>
<evidence type="ECO:0000256" key="10">
    <source>
        <dbReference type="RuleBase" id="RU364068"/>
    </source>
</evidence>
<dbReference type="InterPro" id="IPR022337">
    <property type="entry name" value="Inositol_monophosphatase_SuhB"/>
</dbReference>
<comment type="cofactor">
    <cofactor evidence="2 9 10">
        <name>Mg(2+)</name>
        <dbReference type="ChEBI" id="CHEBI:18420"/>
    </cofactor>
</comment>
<evidence type="ECO:0000256" key="9">
    <source>
        <dbReference type="PIRSR" id="PIRSR600760-2"/>
    </source>
</evidence>
<dbReference type="FunFam" id="3.40.190.80:FF:000002">
    <property type="entry name" value="Inositol-1-monophosphatase"/>
    <property type="match status" value="1"/>
</dbReference>
<sequence length="271" mass="30063">MALHPMLNTAVKAARRAGSVIMRHLDRPDRLKIEAKGRSDFVSDVDRFAEAEIIDILRHAYPDHAILAEETGRHPGGDYCWIIDPLDGTTNFLHSYPHFAVSIALEHKGRLEQAVVFDPHRNELFTATRGQGAQLNERRIRVSQTHDMRHALLGTGFPFKGQAFLDMWVGIFRDLAPDVSGVRRAGSAALDLAHVACGRFDGFWEFGLHAWDMAAGCLLVEEAGGFIGDPSGGQDHLRTGHVVAGNAKIYPELLKRVRAHLPDDWRALKAV</sequence>
<evidence type="ECO:0000256" key="3">
    <source>
        <dbReference type="ARBA" id="ARBA00009759"/>
    </source>
</evidence>
<evidence type="ECO:0000256" key="2">
    <source>
        <dbReference type="ARBA" id="ARBA00001946"/>
    </source>
</evidence>
<comment type="similarity">
    <text evidence="3 10">Belongs to the inositol monophosphatase superfamily.</text>
</comment>
<dbReference type="Proteomes" id="UP000218899">
    <property type="component" value="Chromosome"/>
</dbReference>
<dbReference type="GO" id="GO:0046872">
    <property type="term" value="F:metal ion binding"/>
    <property type="evidence" value="ECO:0007669"/>
    <property type="project" value="UniProtKB-KW"/>
</dbReference>
<dbReference type="PANTHER" id="PTHR20854:SF4">
    <property type="entry name" value="INOSITOL-1-MONOPHOSPHATASE-RELATED"/>
    <property type="match status" value="1"/>
</dbReference>
<evidence type="ECO:0000256" key="7">
    <source>
        <dbReference type="ARBA" id="ARBA00022842"/>
    </source>
</evidence>
<dbReference type="KEGG" id="sva:SVA_1568"/>
<dbReference type="PROSITE" id="PS00630">
    <property type="entry name" value="IMP_2"/>
    <property type="match status" value="1"/>
</dbReference>
<dbReference type="PRINTS" id="PR00377">
    <property type="entry name" value="IMPHPHTASES"/>
</dbReference>
<dbReference type="GO" id="GO:0006020">
    <property type="term" value="P:inositol metabolic process"/>
    <property type="evidence" value="ECO:0007669"/>
    <property type="project" value="TreeGrafter"/>
</dbReference>